<dbReference type="EMBL" id="BMKG01000003">
    <property type="protein sequence ID" value="GGB89039.1"/>
    <property type="molecule type" value="Genomic_DNA"/>
</dbReference>
<evidence type="ECO:0000313" key="1">
    <source>
        <dbReference type="EMBL" id="GGB89039.1"/>
    </source>
</evidence>
<evidence type="ECO:0000313" key="2">
    <source>
        <dbReference type="Proteomes" id="UP000622638"/>
    </source>
</evidence>
<proteinExistence type="predicted"/>
<dbReference type="InterPro" id="IPR025534">
    <property type="entry name" value="DUF4420"/>
</dbReference>
<dbReference type="Proteomes" id="UP000622638">
    <property type="component" value="Unassembled WGS sequence"/>
</dbReference>
<reference evidence="2" key="1">
    <citation type="journal article" date="2019" name="Int. J. Syst. Evol. Microbiol.">
        <title>The Global Catalogue of Microorganisms (GCM) 10K type strain sequencing project: providing services to taxonomists for standard genome sequencing and annotation.</title>
        <authorList>
            <consortium name="The Broad Institute Genomics Platform"/>
            <consortium name="The Broad Institute Genome Sequencing Center for Infectious Disease"/>
            <person name="Wu L."/>
            <person name="Ma J."/>
        </authorList>
    </citation>
    <scope>NUCLEOTIDE SEQUENCE [LARGE SCALE GENOMIC DNA]</scope>
    <source>
        <strain evidence="2">CGMCC 1.15931</strain>
    </source>
</reference>
<evidence type="ECO:0008006" key="3">
    <source>
        <dbReference type="Google" id="ProtNLM"/>
    </source>
</evidence>
<comment type="caution">
    <text evidence="1">The sequence shown here is derived from an EMBL/GenBank/DDBJ whole genome shotgun (WGS) entry which is preliminary data.</text>
</comment>
<gene>
    <name evidence="1" type="ORF">GCM10011572_08890</name>
</gene>
<sequence length="324" mass="36544">MMSSETPWDDIGSPKADFNVRKVAGTDAIPIFWGKNVQGNCLLIIELDGDHSTQFRNDVITLHGITVDLRNGEVPFKQRLILTLEKHVDRDLFFGLCKTLIASLVPVSDASVALSVVLVHIKRWKAFLAGRKLRLLSAEEIQGLFAELQFLRLLYTRRLSEIAALDAWCGIDSVHQDFIFGDTAVEIKSVSGRERNSVRISSEDQLESLSSNLFLMIYKLSDMPDSHHANSLNDIIRIIELELTDDKALETFSEKLSSFGYIPLPEYDTPRFVVSNSQCYQVSEGFPKLVRSRLPQGIARLSYEIKLESIKAYMCSDSLVLERS</sequence>
<dbReference type="RefSeq" id="WP_229417947.1">
    <property type="nucleotide sequence ID" value="NZ_BMKG01000003.1"/>
</dbReference>
<name>A0ABQ1KBL3_9BURK</name>
<organism evidence="1 2">
    <name type="scientific">Pseudoduganella buxea</name>
    <dbReference type="NCBI Taxonomy" id="1949069"/>
    <lineage>
        <taxon>Bacteria</taxon>
        <taxon>Pseudomonadati</taxon>
        <taxon>Pseudomonadota</taxon>
        <taxon>Betaproteobacteria</taxon>
        <taxon>Burkholderiales</taxon>
        <taxon>Oxalobacteraceae</taxon>
        <taxon>Telluria group</taxon>
        <taxon>Pseudoduganella</taxon>
    </lineage>
</organism>
<keyword evidence="2" id="KW-1185">Reference proteome</keyword>
<dbReference type="Pfam" id="PF14390">
    <property type="entry name" value="DUF4420"/>
    <property type="match status" value="1"/>
</dbReference>
<protein>
    <recommendedName>
        <fullName evidence="3">PD-(D/E)XK motif protein</fullName>
    </recommendedName>
</protein>
<accession>A0ABQ1KBL3</accession>